<dbReference type="AlphaFoldDB" id="A0A1S8S2H1"/>
<reference evidence="1 2" key="1">
    <citation type="submission" date="2016-05" db="EMBL/GenBank/DDBJ databases">
        <title>Microbial solvent formation.</title>
        <authorList>
            <person name="Poehlein A."/>
            <person name="Montoya Solano J.D."/>
            <person name="Flitsch S."/>
            <person name="Krabben P."/>
            <person name="Duerre P."/>
            <person name="Daniel R."/>
        </authorList>
    </citation>
    <scope>NUCLEOTIDE SEQUENCE [LARGE SCALE GENOMIC DNA]</scope>
    <source>
        <strain evidence="1 2">DSM 53</strain>
    </source>
</reference>
<comment type="caution">
    <text evidence="1">The sequence shown here is derived from an EMBL/GenBank/DDBJ whole genome shotgun (WGS) entry which is preliminary data.</text>
</comment>
<protein>
    <submittedName>
        <fullName evidence="1">Uncharacterized protein</fullName>
    </submittedName>
</protein>
<evidence type="ECO:0000313" key="1">
    <source>
        <dbReference type="EMBL" id="OOM59465.1"/>
    </source>
</evidence>
<sequence length="177" mass="21227">MKETMWDIEIKMMIPFDSLVVYPSDDVDEYNIQPTFVKIMELLKVEFDVCRVIEALYSCRNDKSAMEVHYSIDSFEEFIILDTYIDPTDQLDFIYIMFRSKDSKGGELRRLTHKFYTDTCKYNVYYEEGNYIIKNSTKIDFTKPDKLYSNDIKKIIKDKKLILFQKDKIITEYNNKV</sequence>
<gene>
    <name evidence="1" type="ORF">CLBCK_35080</name>
</gene>
<organism evidence="1 2">
    <name type="scientific">Clostridium beijerinckii</name>
    <name type="common">Clostridium MP</name>
    <dbReference type="NCBI Taxonomy" id="1520"/>
    <lineage>
        <taxon>Bacteria</taxon>
        <taxon>Bacillati</taxon>
        <taxon>Bacillota</taxon>
        <taxon>Clostridia</taxon>
        <taxon>Eubacteriales</taxon>
        <taxon>Clostridiaceae</taxon>
        <taxon>Clostridium</taxon>
    </lineage>
</organism>
<name>A0A1S8S2H1_CLOBE</name>
<dbReference type="EMBL" id="LZZI01000075">
    <property type="protein sequence ID" value="OOM59465.1"/>
    <property type="molecule type" value="Genomic_DNA"/>
</dbReference>
<dbReference type="RefSeq" id="WP_077839884.1">
    <property type="nucleotide sequence ID" value="NZ_JABTAE010000001.1"/>
</dbReference>
<proteinExistence type="predicted"/>
<accession>A0A1S8S2H1</accession>
<evidence type="ECO:0000313" key="2">
    <source>
        <dbReference type="Proteomes" id="UP000190973"/>
    </source>
</evidence>
<dbReference type="Proteomes" id="UP000190973">
    <property type="component" value="Unassembled WGS sequence"/>
</dbReference>